<dbReference type="GO" id="GO:0005829">
    <property type="term" value="C:cytosol"/>
    <property type="evidence" value="ECO:0007669"/>
    <property type="project" value="TreeGrafter"/>
</dbReference>
<evidence type="ECO:0000259" key="12">
    <source>
        <dbReference type="SMART" id="SM00934"/>
    </source>
</evidence>
<dbReference type="GO" id="GO:0044205">
    <property type="term" value="P:'de novo' UMP biosynthetic process"/>
    <property type="evidence" value="ECO:0007669"/>
    <property type="project" value="UniProtKB-UniPathway"/>
</dbReference>
<evidence type="ECO:0000256" key="7">
    <source>
        <dbReference type="ARBA" id="ARBA00023239"/>
    </source>
</evidence>
<comment type="function">
    <text evidence="1">Catalyzes the decarboxylation of orotidine 5'-monophosphate (OMP) to uridine 5'-monophosphate (UMP).</text>
</comment>
<dbReference type="Proteomes" id="UP000177982">
    <property type="component" value="Unassembled WGS sequence"/>
</dbReference>
<feature type="active site" description="For OMPdecase activity" evidence="9">
    <location>
        <position position="69"/>
    </location>
</feature>
<feature type="binding site" evidence="10">
    <location>
        <position position="17"/>
    </location>
    <ligand>
        <name>substrate</name>
    </ligand>
</feature>
<feature type="binding site" evidence="10">
    <location>
        <position position="39"/>
    </location>
    <ligand>
        <name>substrate</name>
    </ligand>
</feature>
<feature type="binding site" evidence="10">
    <location>
        <position position="187"/>
    </location>
    <ligand>
        <name>substrate</name>
    </ligand>
</feature>
<dbReference type="AlphaFoldDB" id="A0A1G2KZH2"/>
<feature type="active site" description="For OMPdecase activity" evidence="9">
    <location>
        <position position="66"/>
    </location>
</feature>
<dbReference type="PANTHER" id="PTHR32119:SF2">
    <property type="entry name" value="OROTIDINE 5'-PHOSPHATE DECARBOXYLASE"/>
    <property type="match status" value="1"/>
</dbReference>
<comment type="similarity">
    <text evidence="11">Belongs to the OMP decarboxylase family.</text>
</comment>
<accession>A0A1G2KZH2</accession>
<dbReference type="InterPro" id="IPR001754">
    <property type="entry name" value="OMPdeCOase_dom"/>
</dbReference>
<evidence type="ECO:0000256" key="11">
    <source>
        <dbReference type="RuleBase" id="RU000512"/>
    </source>
</evidence>
<dbReference type="InterPro" id="IPR014732">
    <property type="entry name" value="OMPdecase"/>
</dbReference>
<dbReference type="GO" id="GO:0006207">
    <property type="term" value="P:'de novo' pyrimidine nucleobase biosynthetic process"/>
    <property type="evidence" value="ECO:0007669"/>
    <property type="project" value="InterPro"/>
</dbReference>
<comment type="pathway">
    <text evidence="2 11">Pyrimidine metabolism; UMP biosynthesis via de novo pathway; UMP from orotate: step 2/2.</text>
</comment>
<keyword evidence="6 11" id="KW-0665">Pyrimidine biosynthesis</keyword>
<feature type="binding site" evidence="10">
    <location>
        <position position="207"/>
    </location>
    <ligand>
        <name>substrate</name>
    </ligand>
</feature>
<evidence type="ECO:0000256" key="1">
    <source>
        <dbReference type="ARBA" id="ARBA00002356"/>
    </source>
</evidence>
<protein>
    <recommendedName>
        <fullName evidence="4 11">Orotidine 5'-phosphate decarboxylase</fullName>
        <ecNumber evidence="3 11">4.1.1.23</ecNumber>
    </recommendedName>
</protein>
<comment type="caution">
    <text evidence="13">The sequence shown here is derived from an EMBL/GenBank/DDBJ whole genome shotgun (WGS) entry which is preliminary data.</text>
</comment>
<dbReference type="InterPro" id="IPR011060">
    <property type="entry name" value="RibuloseP-bd_barrel"/>
</dbReference>
<dbReference type="GO" id="GO:0004590">
    <property type="term" value="F:orotidine-5'-phosphate decarboxylase activity"/>
    <property type="evidence" value="ECO:0007669"/>
    <property type="project" value="UniProtKB-EC"/>
</dbReference>
<evidence type="ECO:0000313" key="14">
    <source>
        <dbReference type="Proteomes" id="UP000177982"/>
    </source>
</evidence>
<dbReference type="EC" id="4.1.1.23" evidence="3 11"/>
<name>A0A1G2KZH2_9BACT</name>
<dbReference type="Pfam" id="PF00215">
    <property type="entry name" value="OMPdecase"/>
    <property type="match status" value="1"/>
</dbReference>
<sequence>MSLPKTKQGVQIIVALDNMEVNGALFVAERLSGMCWGFKINDLLLEAGVSVIPKLRRFGKVFCDPKLEDIPYTVTNCVKKLSRAGANLISVDASGNGGKDRLQAALSAIGNSDACGIAGTTVLTSEKSFAERDFFHAAFTIVLVKADAVICSAADLKLLNRYPGYRRVLKITPGIRPSWWRNDADDQKRVATPEEAVWAGSDYLVIGRPITESPDPKESLRKIRQNIADFLASKEQEQCLYEP</sequence>
<dbReference type="Gene3D" id="3.20.20.70">
    <property type="entry name" value="Aldolase class I"/>
    <property type="match status" value="1"/>
</dbReference>
<evidence type="ECO:0000256" key="5">
    <source>
        <dbReference type="ARBA" id="ARBA00022793"/>
    </source>
</evidence>
<dbReference type="NCBIfam" id="TIGR01740">
    <property type="entry name" value="pyrF"/>
    <property type="match status" value="1"/>
</dbReference>
<feature type="binding site" evidence="10">
    <location>
        <position position="176"/>
    </location>
    <ligand>
        <name>substrate</name>
    </ligand>
</feature>
<proteinExistence type="inferred from homology"/>
<dbReference type="SUPFAM" id="SSF51366">
    <property type="entry name" value="Ribulose-phoshate binding barrel"/>
    <property type="match status" value="1"/>
</dbReference>
<evidence type="ECO:0000256" key="2">
    <source>
        <dbReference type="ARBA" id="ARBA00004861"/>
    </source>
</evidence>
<dbReference type="PROSITE" id="PS00156">
    <property type="entry name" value="OMPDECASE"/>
    <property type="match status" value="1"/>
</dbReference>
<feature type="active site" description="For OMPdecase activity" evidence="9">
    <location>
        <position position="64"/>
    </location>
</feature>
<feature type="binding site" evidence="10">
    <location>
        <position position="208"/>
    </location>
    <ligand>
        <name>substrate</name>
    </ligand>
</feature>
<comment type="catalytic activity">
    <reaction evidence="8 11">
        <text>orotidine 5'-phosphate + H(+) = UMP + CO2</text>
        <dbReference type="Rhea" id="RHEA:11596"/>
        <dbReference type="ChEBI" id="CHEBI:15378"/>
        <dbReference type="ChEBI" id="CHEBI:16526"/>
        <dbReference type="ChEBI" id="CHEBI:57538"/>
        <dbReference type="ChEBI" id="CHEBI:57865"/>
        <dbReference type="EC" id="4.1.1.23"/>
    </reaction>
</comment>
<evidence type="ECO:0000256" key="10">
    <source>
        <dbReference type="PIRSR" id="PIRSR614732-2"/>
    </source>
</evidence>
<evidence type="ECO:0000256" key="8">
    <source>
        <dbReference type="ARBA" id="ARBA00049157"/>
    </source>
</evidence>
<dbReference type="InterPro" id="IPR018089">
    <property type="entry name" value="OMPdecase_AS"/>
</dbReference>
<reference evidence="13 14" key="1">
    <citation type="journal article" date="2016" name="Nat. Commun.">
        <title>Thousands of microbial genomes shed light on interconnected biogeochemical processes in an aquifer system.</title>
        <authorList>
            <person name="Anantharaman K."/>
            <person name="Brown C.T."/>
            <person name="Hug L.A."/>
            <person name="Sharon I."/>
            <person name="Castelle C.J."/>
            <person name="Probst A.J."/>
            <person name="Thomas B.C."/>
            <person name="Singh A."/>
            <person name="Wilkins M.J."/>
            <person name="Karaoz U."/>
            <person name="Brodie E.L."/>
            <person name="Williams K.H."/>
            <person name="Hubbard S.S."/>
            <person name="Banfield J.F."/>
        </authorList>
    </citation>
    <scope>NUCLEOTIDE SEQUENCE [LARGE SCALE GENOMIC DNA]</scope>
</reference>
<gene>
    <name evidence="13" type="ORF">A2934_04215</name>
</gene>
<organism evidence="13 14">
    <name type="scientific">Candidatus Sungbacteria bacterium RIFCSPLOWO2_01_FULL_47_10</name>
    <dbReference type="NCBI Taxonomy" id="1802276"/>
    <lineage>
        <taxon>Bacteria</taxon>
        <taxon>Candidatus Sungiibacteriota</taxon>
    </lineage>
</organism>
<dbReference type="UniPathway" id="UPA00070">
    <property type="reaction ID" value="UER00120"/>
</dbReference>
<evidence type="ECO:0000313" key="13">
    <source>
        <dbReference type="EMBL" id="OHA04896.1"/>
    </source>
</evidence>
<dbReference type="InterPro" id="IPR013785">
    <property type="entry name" value="Aldolase_TIM"/>
</dbReference>
<keyword evidence="7 11" id="KW-0456">Lyase</keyword>
<evidence type="ECO:0000256" key="9">
    <source>
        <dbReference type="PIRSR" id="PIRSR614732-1"/>
    </source>
</evidence>
<dbReference type="CDD" id="cd04725">
    <property type="entry name" value="OMP_decarboxylase_like"/>
    <property type="match status" value="1"/>
</dbReference>
<evidence type="ECO:0000256" key="4">
    <source>
        <dbReference type="ARBA" id="ARBA00021923"/>
    </source>
</evidence>
<evidence type="ECO:0000256" key="6">
    <source>
        <dbReference type="ARBA" id="ARBA00022975"/>
    </source>
</evidence>
<dbReference type="EMBL" id="MHQO01000066">
    <property type="protein sequence ID" value="OHA04896.1"/>
    <property type="molecule type" value="Genomic_DNA"/>
</dbReference>
<keyword evidence="5 11" id="KW-0210">Decarboxylase</keyword>
<feature type="binding site" evidence="10">
    <location>
        <position position="124"/>
    </location>
    <ligand>
        <name>substrate</name>
    </ligand>
</feature>
<evidence type="ECO:0000256" key="3">
    <source>
        <dbReference type="ARBA" id="ARBA00012321"/>
    </source>
</evidence>
<dbReference type="PANTHER" id="PTHR32119">
    <property type="entry name" value="OROTIDINE 5'-PHOSPHATE DECARBOXYLASE"/>
    <property type="match status" value="1"/>
</dbReference>
<dbReference type="SMART" id="SM00934">
    <property type="entry name" value="OMPdecase"/>
    <property type="match status" value="1"/>
</dbReference>
<feature type="domain" description="Orotidine 5'-phosphate decarboxylase" evidence="12">
    <location>
        <begin position="11"/>
        <end position="223"/>
    </location>
</feature>